<organism evidence="2 3">
    <name type="scientific">Didymella heteroderae</name>
    <dbReference type="NCBI Taxonomy" id="1769908"/>
    <lineage>
        <taxon>Eukaryota</taxon>
        <taxon>Fungi</taxon>
        <taxon>Dikarya</taxon>
        <taxon>Ascomycota</taxon>
        <taxon>Pezizomycotina</taxon>
        <taxon>Dothideomycetes</taxon>
        <taxon>Pleosporomycetidae</taxon>
        <taxon>Pleosporales</taxon>
        <taxon>Pleosporineae</taxon>
        <taxon>Didymellaceae</taxon>
        <taxon>Didymella</taxon>
    </lineage>
</organism>
<feature type="region of interest" description="Disordered" evidence="1">
    <location>
        <begin position="78"/>
        <end position="141"/>
    </location>
</feature>
<dbReference type="EMBL" id="SWKV01000038">
    <property type="protein sequence ID" value="KAF3038103.1"/>
    <property type="molecule type" value="Genomic_DNA"/>
</dbReference>
<name>A0A9P4WPG3_9PLEO</name>
<evidence type="ECO:0000256" key="1">
    <source>
        <dbReference type="SAM" id="MobiDB-lite"/>
    </source>
</evidence>
<gene>
    <name evidence="2" type="ORF">E8E12_004028</name>
</gene>
<evidence type="ECO:0000313" key="3">
    <source>
        <dbReference type="Proteomes" id="UP000758155"/>
    </source>
</evidence>
<comment type="caution">
    <text evidence="2">The sequence shown here is derived from an EMBL/GenBank/DDBJ whole genome shotgun (WGS) entry which is preliminary data.</text>
</comment>
<reference evidence="2" key="1">
    <citation type="submission" date="2019-04" db="EMBL/GenBank/DDBJ databases">
        <title>Sequencing of skin fungus with MAO and IRED activity.</title>
        <authorList>
            <person name="Marsaioli A.J."/>
            <person name="Bonatto J.M.C."/>
            <person name="Reis Junior O."/>
        </authorList>
    </citation>
    <scope>NUCLEOTIDE SEQUENCE</scope>
    <source>
        <strain evidence="2">28M1</strain>
    </source>
</reference>
<protein>
    <submittedName>
        <fullName evidence="2">Uncharacterized protein</fullName>
    </submittedName>
</protein>
<feature type="compositionally biased region" description="Polar residues" evidence="1">
    <location>
        <begin position="1"/>
        <end position="12"/>
    </location>
</feature>
<keyword evidence="3" id="KW-1185">Reference proteome</keyword>
<feature type="compositionally biased region" description="Basic residues" evidence="1">
    <location>
        <begin position="115"/>
        <end position="125"/>
    </location>
</feature>
<evidence type="ECO:0000313" key="2">
    <source>
        <dbReference type="EMBL" id="KAF3038103.1"/>
    </source>
</evidence>
<proteinExistence type="predicted"/>
<dbReference type="Proteomes" id="UP000758155">
    <property type="component" value="Unassembled WGS sequence"/>
</dbReference>
<dbReference type="AlphaFoldDB" id="A0A9P4WPG3"/>
<sequence length="141" mass="15360">MPPKNTTNSTEGGATEDGKFVWEGANDNKLLLLTQGRYVKPEEYEQLASAFPSATVGSIRNRISALRVKQRNMYEERGWQLPEGGAGHSAKKAKAATSKRAAGDELGGEPATPTKKSRAHRKKKETKSTSPAEADEEMEEV</sequence>
<accession>A0A9P4WPG3</accession>
<feature type="region of interest" description="Disordered" evidence="1">
    <location>
        <begin position="1"/>
        <end position="20"/>
    </location>
</feature>
<dbReference type="OrthoDB" id="3889136at2759"/>